<accession>A0ABY4SGF1</accession>
<keyword evidence="3" id="KW-0902">Two-component regulatory system</keyword>
<dbReference type="SMART" id="SM00387">
    <property type="entry name" value="HATPase_c"/>
    <property type="match status" value="1"/>
</dbReference>
<proteinExistence type="predicted"/>
<evidence type="ECO:0000256" key="4">
    <source>
        <dbReference type="SAM" id="Phobius"/>
    </source>
</evidence>
<dbReference type="Gene3D" id="2.60.40.10">
    <property type="entry name" value="Immunoglobulins"/>
    <property type="match status" value="1"/>
</dbReference>
<dbReference type="InterPro" id="IPR036890">
    <property type="entry name" value="HATPase_C_sf"/>
</dbReference>
<dbReference type="SUPFAM" id="SSF55874">
    <property type="entry name" value="ATPase domain of HSP90 chaperone/DNA topoisomerase II/histidine kinase"/>
    <property type="match status" value="1"/>
</dbReference>
<feature type="transmembrane region" description="Helical" evidence="4">
    <location>
        <begin position="764"/>
        <end position="782"/>
    </location>
</feature>
<dbReference type="CDD" id="cd16917">
    <property type="entry name" value="HATPase_UhpB-NarQ-NarX-like"/>
    <property type="match status" value="1"/>
</dbReference>
<name>A0ABY4SGF1_AQUTE</name>
<dbReference type="Pfam" id="PF07495">
    <property type="entry name" value="Y_Y_Y"/>
    <property type="match status" value="1"/>
</dbReference>
<reference evidence="7" key="1">
    <citation type="submission" date="2022-05" db="EMBL/GenBank/DDBJ databases">
        <title>An RpoN-dependent PEP-CTERM gene is involved in floc formation of an Aquincola tertiaricarbonis strain.</title>
        <authorList>
            <person name="Qiu D."/>
            <person name="Xia M."/>
        </authorList>
    </citation>
    <scope>NUCLEOTIDE SEQUENCE</scope>
    <source>
        <strain evidence="7">RN12</strain>
    </source>
</reference>
<dbReference type="InterPro" id="IPR011712">
    <property type="entry name" value="Sig_transdc_His_kin_sub3_dim/P"/>
</dbReference>
<keyword evidence="4" id="KW-0472">Membrane</keyword>
<keyword evidence="5" id="KW-0732">Signal</keyword>
<dbReference type="InterPro" id="IPR015943">
    <property type="entry name" value="WD40/YVTN_repeat-like_dom_sf"/>
</dbReference>
<evidence type="ECO:0000256" key="2">
    <source>
        <dbReference type="ARBA" id="ARBA00022777"/>
    </source>
</evidence>
<feature type="signal peptide" evidence="5">
    <location>
        <begin position="1"/>
        <end position="23"/>
    </location>
</feature>
<feature type="chain" id="PRO_5045936021" evidence="5">
    <location>
        <begin position="24"/>
        <end position="1025"/>
    </location>
</feature>
<evidence type="ECO:0000259" key="6">
    <source>
        <dbReference type="SMART" id="SM00387"/>
    </source>
</evidence>
<dbReference type="InterPro" id="IPR003594">
    <property type="entry name" value="HATPase_dom"/>
</dbReference>
<gene>
    <name evidence="7" type="ORF">MW290_20265</name>
</gene>
<dbReference type="PANTHER" id="PTHR24421:SF62">
    <property type="entry name" value="SENSORY TRANSDUCTION HISTIDINE KINASE"/>
    <property type="match status" value="1"/>
</dbReference>
<keyword evidence="8" id="KW-1185">Reference proteome</keyword>
<dbReference type="Gene3D" id="3.30.565.10">
    <property type="entry name" value="Histidine kinase-like ATPase, C-terminal domain"/>
    <property type="match status" value="1"/>
</dbReference>
<organism evidence="7 8">
    <name type="scientific">Aquincola tertiaricarbonis</name>
    <dbReference type="NCBI Taxonomy" id="391953"/>
    <lineage>
        <taxon>Bacteria</taxon>
        <taxon>Pseudomonadati</taxon>
        <taxon>Pseudomonadota</taxon>
        <taxon>Betaproteobacteria</taxon>
        <taxon>Burkholderiales</taxon>
        <taxon>Sphaerotilaceae</taxon>
        <taxon>Aquincola</taxon>
    </lineage>
</organism>
<keyword evidence="1" id="KW-0808">Transferase</keyword>
<dbReference type="InterPro" id="IPR013783">
    <property type="entry name" value="Ig-like_fold"/>
</dbReference>
<evidence type="ECO:0000256" key="1">
    <source>
        <dbReference type="ARBA" id="ARBA00022679"/>
    </source>
</evidence>
<evidence type="ECO:0000256" key="3">
    <source>
        <dbReference type="ARBA" id="ARBA00023012"/>
    </source>
</evidence>
<dbReference type="RefSeq" id="WP_250199487.1">
    <property type="nucleotide sequence ID" value="NZ_CP097636.1"/>
</dbReference>
<dbReference type="GO" id="GO:0016301">
    <property type="term" value="F:kinase activity"/>
    <property type="evidence" value="ECO:0007669"/>
    <property type="project" value="UniProtKB-KW"/>
</dbReference>
<sequence>MPLFARFSAAAVWAALLAAPAWALDAALPVAQAHHTTWRDDAQAPANIVAMAQTPDGFLWLGTGGGLVRFDGVRFQRVDPLAGHAHLSGSVTALHALPDGRLLIGHRFGGVSILGPGGLQHFHAVPGLPVGNCWDFAVDAAGDVWGAFTGGVARLKNGQWQGFALDGEPVPFRTLVRDGQGTLWVTARTGAYALAAGADHFQRVQAPLPSFPFLSVSPGGQVWAADFSRQRLVALAHEGGQFGAASGVLPLAFPAQGDRHWFDADGGLWVRSGEGLLRMPRPTEGPVVDGVRRPELQAFGTAQGLEADAQSFLEDREGNVWIGTAAGLHRLRQAHVTRVPLQGADGGVGVAAAADGGVWAISELGGLYRVAAPGQPPLQVQPLGLAGQRLTHVHRDARGVVWVGSNSALWRIVPGQPPQRVPRPDEGDAPQGMAFAPVHALATDAAGALWAHLVVKGTFKRVGDQWQQLDNDPAARIMSLGNDPQGRLWIGYVDRGAARIDGDEVLRLGPAQGLDIGAISVVHARGPRVWLGGQRGIALYEGGRVKTMPLPGEAVQPAVVTGLVETPDGELWVHAASGLLRIARAEWRRALDEPGHAPVLRRFDGDDGLQGSASQIRPLPSLVQAQDGRLWAALPSGLFVIDPARLRRNPLPPTVLLQAVVADGHQLDPALPMQLPTGGVADLRLDYTATSLGVPQRVRFRYRLVGYDADWREAGPRREASYTRVGPGRYEFQVVAANEDGVWNDQGARVTLVVPSAWWQTRSFAAALLLLALGAGALLYRWRVRALAQRLHAQAEVRLRERERIARDLHDTLLQGVTGLTLQVQAAAEEAPAGSPLQARLLHALDRAQEVMDEGRDRVSALRTPGGARAEGAEALPGTAARRSLPRALSAAVDELAIDFPRTFCLFEQRGIARPVRPVVAEELVLIGREALCNALRHANARRVVLRLRHGSRALLLRVTDDGHGFDARQAEAAASAGHFGLTGMRERAQSIGARLRIHSGPRGTVVVVTVRDAYCSDEQPLDPL</sequence>
<feature type="domain" description="Histidine kinase/HSP90-like ATPase" evidence="6">
    <location>
        <begin position="919"/>
        <end position="1015"/>
    </location>
</feature>
<evidence type="ECO:0000256" key="5">
    <source>
        <dbReference type="SAM" id="SignalP"/>
    </source>
</evidence>
<dbReference type="InterPro" id="IPR050482">
    <property type="entry name" value="Sensor_HK_TwoCompSys"/>
</dbReference>
<keyword evidence="4" id="KW-0812">Transmembrane</keyword>
<dbReference type="Pfam" id="PF07730">
    <property type="entry name" value="HisKA_3"/>
    <property type="match status" value="1"/>
</dbReference>
<evidence type="ECO:0000313" key="8">
    <source>
        <dbReference type="Proteomes" id="UP001056201"/>
    </source>
</evidence>
<dbReference type="Gene3D" id="2.130.10.10">
    <property type="entry name" value="YVTN repeat-like/Quinoprotein amine dehydrogenase"/>
    <property type="match status" value="3"/>
</dbReference>
<dbReference type="SUPFAM" id="SSF63829">
    <property type="entry name" value="Calcium-dependent phosphotriesterase"/>
    <property type="match status" value="2"/>
</dbReference>
<keyword evidence="4" id="KW-1133">Transmembrane helix</keyword>
<keyword evidence="2 7" id="KW-0418">Kinase</keyword>
<evidence type="ECO:0000313" key="7">
    <source>
        <dbReference type="EMBL" id="URI11291.1"/>
    </source>
</evidence>
<dbReference type="Proteomes" id="UP001056201">
    <property type="component" value="Chromosome 2"/>
</dbReference>
<dbReference type="Pfam" id="PF02518">
    <property type="entry name" value="HATPase_c"/>
    <property type="match status" value="1"/>
</dbReference>
<protein>
    <submittedName>
        <fullName evidence="7">Histidine kinase</fullName>
    </submittedName>
</protein>
<dbReference type="InterPro" id="IPR011123">
    <property type="entry name" value="Y_Y_Y"/>
</dbReference>
<dbReference type="EMBL" id="CP097636">
    <property type="protein sequence ID" value="URI11291.1"/>
    <property type="molecule type" value="Genomic_DNA"/>
</dbReference>
<dbReference type="Gene3D" id="1.20.5.1930">
    <property type="match status" value="1"/>
</dbReference>
<dbReference type="PANTHER" id="PTHR24421">
    <property type="entry name" value="NITRATE/NITRITE SENSOR PROTEIN NARX-RELATED"/>
    <property type="match status" value="1"/>
</dbReference>